<keyword evidence="3" id="KW-1185">Reference proteome</keyword>
<gene>
    <name evidence="2" type="ORF">SEVIR_5G116600v2</name>
</gene>
<dbReference type="Gramene" id="TKW13670">
    <property type="protein sequence ID" value="TKW13670"/>
    <property type="gene ID" value="SEVIR_5G116600v2"/>
</dbReference>
<evidence type="ECO:0000313" key="2">
    <source>
        <dbReference type="EMBL" id="TKW13670.1"/>
    </source>
</evidence>
<dbReference type="EMBL" id="CM016556">
    <property type="protein sequence ID" value="TKW13670.1"/>
    <property type="molecule type" value="Genomic_DNA"/>
</dbReference>
<dbReference type="AlphaFoldDB" id="A0A4U6UCH9"/>
<protein>
    <submittedName>
        <fullName evidence="2">Uncharacterized protein</fullName>
    </submittedName>
</protein>
<evidence type="ECO:0000256" key="1">
    <source>
        <dbReference type="SAM" id="MobiDB-lite"/>
    </source>
</evidence>
<organism evidence="2 3">
    <name type="scientific">Setaria viridis</name>
    <name type="common">Green bristlegrass</name>
    <name type="synonym">Setaria italica subsp. viridis</name>
    <dbReference type="NCBI Taxonomy" id="4556"/>
    <lineage>
        <taxon>Eukaryota</taxon>
        <taxon>Viridiplantae</taxon>
        <taxon>Streptophyta</taxon>
        <taxon>Embryophyta</taxon>
        <taxon>Tracheophyta</taxon>
        <taxon>Spermatophyta</taxon>
        <taxon>Magnoliopsida</taxon>
        <taxon>Liliopsida</taxon>
        <taxon>Poales</taxon>
        <taxon>Poaceae</taxon>
        <taxon>PACMAD clade</taxon>
        <taxon>Panicoideae</taxon>
        <taxon>Panicodae</taxon>
        <taxon>Paniceae</taxon>
        <taxon>Cenchrinae</taxon>
        <taxon>Setaria</taxon>
    </lineage>
</organism>
<proteinExistence type="predicted"/>
<evidence type="ECO:0000313" key="3">
    <source>
        <dbReference type="Proteomes" id="UP000298652"/>
    </source>
</evidence>
<sequence length="107" mass="11807">MLPASRLAAHPPFDHRPRWCSLESSSAWVGRGWMPCVGAATSTVDLNCQRPAPSTDPSVRGGRARVRCDPPGMQSQLLCQFASYREDDRESWKRSCGVRWATSCAKG</sequence>
<name>A0A4U6UCH9_SETVI</name>
<dbReference type="Proteomes" id="UP000298652">
    <property type="component" value="Chromosome 5"/>
</dbReference>
<reference evidence="2" key="1">
    <citation type="submission" date="2019-03" db="EMBL/GenBank/DDBJ databases">
        <title>WGS assembly of Setaria viridis.</title>
        <authorList>
            <person name="Huang P."/>
            <person name="Jenkins J."/>
            <person name="Grimwood J."/>
            <person name="Barry K."/>
            <person name="Healey A."/>
            <person name="Mamidi S."/>
            <person name="Sreedasyam A."/>
            <person name="Shu S."/>
            <person name="Feldman M."/>
            <person name="Wu J."/>
            <person name="Yu Y."/>
            <person name="Chen C."/>
            <person name="Johnson J."/>
            <person name="Rokhsar D."/>
            <person name="Baxter I."/>
            <person name="Schmutz J."/>
            <person name="Brutnell T."/>
            <person name="Kellogg E."/>
        </authorList>
    </citation>
    <scope>NUCLEOTIDE SEQUENCE [LARGE SCALE GENOMIC DNA]</scope>
</reference>
<feature type="region of interest" description="Disordered" evidence="1">
    <location>
        <begin position="48"/>
        <end position="67"/>
    </location>
</feature>
<accession>A0A4U6UCH9</accession>